<feature type="compositionally biased region" description="Polar residues" evidence="5">
    <location>
        <begin position="182"/>
        <end position="206"/>
    </location>
</feature>
<evidence type="ECO:0000256" key="2">
    <source>
        <dbReference type="ARBA" id="ARBA00022771"/>
    </source>
</evidence>
<proteinExistence type="predicted"/>
<sequence>MFKEMVSVKREALVACMTCPICNHIFRDATTISECLHTFCRKCICKKLSDEELERCPVCDIDLGVVPEEKLRPDHNLEDLRAKIFPYKRRKLDPSEDLSSFALPSRRKEKSLSSLVVNSPRVSSKTALTGRRSKAPVRKPLRGSSFSVEKQIKKEENFASFISRETPTKQVKKSTLYLYGNTATNSSNGEPSSHSTPNIGTENGASTGEGKVNVWKPLNFLVEAANRNKSAKFTSQGSTSKSQPTNAAKAKQLAFRNKRKIEDENYSTGIHLPESRKPKRIQWLHHKKESTFGKTNLSPQEVLDACNIRHEKRLNPVWCSLVASKDLEDYRSLPQISASFLRIKDGSISVSFIQKYLMRKLNLPGEDEIEIRCRGEPVVPTLQLHKLIELWLQKISSSEKVSAKIGSSAKEFVMVLGYARKPPSA</sequence>
<dbReference type="SMART" id="SM00184">
    <property type="entry name" value="RING"/>
    <property type="match status" value="1"/>
</dbReference>
<dbReference type="InterPro" id="IPR001841">
    <property type="entry name" value="Znf_RING"/>
</dbReference>
<keyword evidence="1" id="KW-0479">Metal-binding</keyword>
<evidence type="ECO:0000313" key="7">
    <source>
        <dbReference type="EMBL" id="WOG94886.1"/>
    </source>
</evidence>
<evidence type="ECO:0000256" key="5">
    <source>
        <dbReference type="SAM" id="MobiDB-lite"/>
    </source>
</evidence>
<reference evidence="7" key="2">
    <citation type="submission" date="2022-03" db="EMBL/GenBank/DDBJ databases">
        <title>Draft title - Genomic analysis of global carrot germplasm unveils the trajectory of domestication and the origin of high carotenoid orange carrot.</title>
        <authorList>
            <person name="Iorizzo M."/>
            <person name="Ellison S."/>
            <person name="Senalik D."/>
            <person name="Macko-Podgorni A."/>
            <person name="Grzebelus D."/>
            <person name="Bostan H."/>
            <person name="Rolling W."/>
            <person name="Curaba J."/>
            <person name="Simon P."/>
        </authorList>
    </citation>
    <scope>NUCLEOTIDE SEQUENCE</scope>
    <source>
        <tissue evidence="7">Leaf</tissue>
    </source>
</reference>
<dbReference type="AlphaFoldDB" id="A0AAF0WU57"/>
<dbReference type="GO" id="GO:0008270">
    <property type="term" value="F:zinc ion binding"/>
    <property type="evidence" value="ECO:0007669"/>
    <property type="project" value="UniProtKB-KW"/>
</dbReference>
<dbReference type="PROSITE" id="PS00518">
    <property type="entry name" value="ZF_RING_1"/>
    <property type="match status" value="1"/>
</dbReference>
<keyword evidence="2 4" id="KW-0863">Zinc-finger</keyword>
<feature type="region of interest" description="Disordered" evidence="5">
    <location>
        <begin position="231"/>
        <end position="256"/>
    </location>
</feature>
<feature type="domain" description="RING-type" evidence="6">
    <location>
        <begin position="19"/>
        <end position="60"/>
    </location>
</feature>
<feature type="region of interest" description="Disordered" evidence="5">
    <location>
        <begin position="182"/>
        <end position="210"/>
    </location>
</feature>
<evidence type="ECO:0000259" key="6">
    <source>
        <dbReference type="PROSITE" id="PS50089"/>
    </source>
</evidence>
<dbReference type="SUPFAM" id="SSF57850">
    <property type="entry name" value="RING/U-box"/>
    <property type="match status" value="1"/>
</dbReference>
<gene>
    <name evidence="7" type="ORF">DCAR_0314183</name>
</gene>
<dbReference type="GO" id="GO:0004842">
    <property type="term" value="F:ubiquitin-protein transferase activity"/>
    <property type="evidence" value="ECO:0007669"/>
    <property type="project" value="InterPro"/>
</dbReference>
<dbReference type="EMBL" id="CP093345">
    <property type="protein sequence ID" value="WOG94886.1"/>
    <property type="molecule type" value="Genomic_DNA"/>
</dbReference>
<evidence type="ECO:0000313" key="8">
    <source>
        <dbReference type="Proteomes" id="UP000077755"/>
    </source>
</evidence>
<organism evidence="7 8">
    <name type="scientific">Daucus carota subsp. sativus</name>
    <name type="common">Carrot</name>
    <dbReference type="NCBI Taxonomy" id="79200"/>
    <lineage>
        <taxon>Eukaryota</taxon>
        <taxon>Viridiplantae</taxon>
        <taxon>Streptophyta</taxon>
        <taxon>Embryophyta</taxon>
        <taxon>Tracheophyta</taxon>
        <taxon>Spermatophyta</taxon>
        <taxon>Magnoliopsida</taxon>
        <taxon>eudicotyledons</taxon>
        <taxon>Gunneridae</taxon>
        <taxon>Pentapetalae</taxon>
        <taxon>asterids</taxon>
        <taxon>campanulids</taxon>
        <taxon>Apiales</taxon>
        <taxon>Apiaceae</taxon>
        <taxon>Apioideae</taxon>
        <taxon>Scandiceae</taxon>
        <taxon>Daucinae</taxon>
        <taxon>Daucus</taxon>
        <taxon>Daucus sect. Daucus</taxon>
    </lineage>
</organism>
<dbReference type="InterPro" id="IPR044807">
    <property type="entry name" value="DRIP1-like"/>
</dbReference>
<accession>A0AAF0WU57</accession>
<protein>
    <recommendedName>
        <fullName evidence="6">RING-type domain-containing protein</fullName>
    </recommendedName>
</protein>
<feature type="compositionally biased region" description="Polar residues" evidence="5">
    <location>
        <begin position="231"/>
        <end position="246"/>
    </location>
</feature>
<dbReference type="PANTHER" id="PTHR46293:SF1">
    <property type="entry name" value="OS03G0632800 PROTEIN"/>
    <property type="match status" value="1"/>
</dbReference>
<evidence type="ECO:0000256" key="1">
    <source>
        <dbReference type="ARBA" id="ARBA00022723"/>
    </source>
</evidence>
<keyword evidence="3" id="KW-0862">Zinc</keyword>
<keyword evidence="8" id="KW-1185">Reference proteome</keyword>
<feature type="region of interest" description="Disordered" evidence="5">
    <location>
        <begin position="123"/>
        <end position="145"/>
    </location>
</feature>
<feature type="compositionally biased region" description="Basic residues" evidence="5">
    <location>
        <begin position="131"/>
        <end position="141"/>
    </location>
</feature>
<dbReference type="PROSITE" id="PS50089">
    <property type="entry name" value="ZF_RING_2"/>
    <property type="match status" value="1"/>
</dbReference>
<dbReference type="InterPro" id="IPR017907">
    <property type="entry name" value="Znf_RING_CS"/>
</dbReference>
<dbReference type="InterPro" id="IPR013083">
    <property type="entry name" value="Znf_RING/FYVE/PHD"/>
</dbReference>
<evidence type="ECO:0000256" key="4">
    <source>
        <dbReference type="PROSITE-ProRule" id="PRU00175"/>
    </source>
</evidence>
<dbReference type="Pfam" id="PF13923">
    <property type="entry name" value="zf-C3HC4_2"/>
    <property type="match status" value="1"/>
</dbReference>
<dbReference type="PANTHER" id="PTHR46293">
    <property type="entry name" value="E3 UBIQUITIN PROTEIN LIGASE DRIP1"/>
    <property type="match status" value="1"/>
</dbReference>
<evidence type="ECO:0000256" key="3">
    <source>
        <dbReference type="ARBA" id="ARBA00022833"/>
    </source>
</evidence>
<reference evidence="7" key="1">
    <citation type="journal article" date="2016" name="Nat. Genet.">
        <title>A high-quality carrot genome assembly provides new insights into carotenoid accumulation and asterid genome evolution.</title>
        <authorList>
            <person name="Iorizzo M."/>
            <person name="Ellison S."/>
            <person name="Senalik D."/>
            <person name="Zeng P."/>
            <person name="Satapoomin P."/>
            <person name="Huang J."/>
            <person name="Bowman M."/>
            <person name="Iovene M."/>
            <person name="Sanseverino W."/>
            <person name="Cavagnaro P."/>
            <person name="Yildiz M."/>
            <person name="Macko-Podgorni A."/>
            <person name="Moranska E."/>
            <person name="Grzebelus E."/>
            <person name="Grzebelus D."/>
            <person name="Ashrafi H."/>
            <person name="Zheng Z."/>
            <person name="Cheng S."/>
            <person name="Spooner D."/>
            <person name="Van Deynze A."/>
            <person name="Simon P."/>
        </authorList>
    </citation>
    <scope>NUCLEOTIDE SEQUENCE</scope>
    <source>
        <tissue evidence="7">Leaf</tissue>
    </source>
</reference>
<dbReference type="Proteomes" id="UP000077755">
    <property type="component" value="Chromosome 3"/>
</dbReference>
<name>A0AAF0WU57_DAUCS</name>
<dbReference type="Gene3D" id="3.30.40.10">
    <property type="entry name" value="Zinc/RING finger domain, C3HC4 (zinc finger)"/>
    <property type="match status" value="1"/>
</dbReference>
<dbReference type="CDD" id="cd16525">
    <property type="entry name" value="RING-HC_PCGF"/>
    <property type="match status" value="1"/>
</dbReference>